<accession>A0ABP4KUR5</accession>
<comment type="caution">
    <text evidence="3">The sequence shown here is derived from an EMBL/GenBank/DDBJ whole genome shotgun (WGS) entry which is preliminary data.</text>
</comment>
<reference evidence="4" key="1">
    <citation type="journal article" date="2019" name="Int. J. Syst. Evol. Microbiol.">
        <title>The Global Catalogue of Microorganisms (GCM) 10K type strain sequencing project: providing services to taxonomists for standard genome sequencing and annotation.</title>
        <authorList>
            <consortium name="The Broad Institute Genomics Platform"/>
            <consortium name="The Broad Institute Genome Sequencing Center for Infectious Disease"/>
            <person name="Wu L."/>
            <person name="Ma J."/>
        </authorList>
    </citation>
    <scope>NUCLEOTIDE SEQUENCE [LARGE SCALE GENOMIC DNA]</scope>
    <source>
        <strain evidence="4">JCM 13318</strain>
    </source>
</reference>
<keyword evidence="2" id="KW-0812">Transmembrane</keyword>
<evidence type="ECO:0000256" key="1">
    <source>
        <dbReference type="SAM" id="MobiDB-lite"/>
    </source>
</evidence>
<feature type="transmembrane region" description="Helical" evidence="2">
    <location>
        <begin position="155"/>
        <end position="175"/>
    </location>
</feature>
<evidence type="ECO:0000313" key="3">
    <source>
        <dbReference type="EMBL" id="GAA1510186.1"/>
    </source>
</evidence>
<protein>
    <submittedName>
        <fullName evidence="3">Uncharacterized protein</fullName>
    </submittedName>
</protein>
<keyword evidence="4" id="KW-1185">Reference proteome</keyword>
<organism evidence="3 4">
    <name type="scientific">Brevibacterium permense</name>
    <dbReference type="NCBI Taxonomy" id="234834"/>
    <lineage>
        <taxon>Bacteria</taxon>
        <taxon>Bacillati</taxon>
        <taxon>Actinomycetota</taxon>
        <taxon>Actinomycetes</taxon>
        <taxon>Micrococcales</taxon>
        <taxon>Brevibacteriaceae</taxon>
        <taxon>Brevibacterium</taxon>
    </lineage>
</organism>
<dbReference type="EMBL" id="BAAALX010000004">
    <property type="protein sequence ID" value="GAA1510186.1"/>
    <property type="molecule type" value="Genomic_DNA"/>
</dbReference>
<feature type="transmembrane region" description="Helical" evidence="2">
    <location>
        <begin position="312"/>
        <end position="334"/>
    </location>
</feature>
<keyword evidence="2" id="KW-1133">Transmembrane helix</keyword>
<keyword evidence="2" id="KW-0472">Membrane</keyword>
<sequence>MNELGAGISIGVLAALVVFVIYFIGAKLGRWQPRNPASGGGAQGGYPQTQYGQNPYGQPGYNQSGRPWSSEDETRVLPSNAQGYNAQGYDDVDADLPRATKNELAANIQYSGQMIEANRRAATAANGDTVAVFTYILGAALIAVVAFVFFNNLLLPATIGALTGAIICVALSATYTIKHLDFWPDNATISIINLLVALAASIFMYIGSVQTVRDNISLSTITDSFDALPFSDGFSAFAVAIGDRVVTFFKDFGFFGFVFLLFMGIGCIIVFTLAAKSLVDVMDWRIFAQFGHNVTDRPMSYSRAVRFQTSKVSHTVTSLVLAVIAVLAATGLLYDGFTWFTR</sequence>
<proteinExistence type="predicted"/>
<evidence type="ECO:0000313" key="4">
    <source>
        <dbReference type="Proteomes" id="UP001500177"/>
    </source>
</evidence>
<dbReference type="Proteomes" id="UP001500177">
    <property type="component" value="Unassembled WGS sequence"/>
</dbReference>
<dbReference type="RefSeq" id="WP_173155610.1">
    <property type="nucleotide sequence ID" value="NZ_BAAALX010000004.1"/>
</dbReference>
<gene>
    <name evidence="3" type="ORF">GCM10009690_11320</name>
</gene>
<feature type="transmembrane region" description="Helical" evidence="2">
    <location>
        <begin position="6"/>
        <end position="25"/>
    </location>
</feature>
<feature type="transmembrane region" description="Helical" evidence="2">
    <location>
        <begin position="252"/>
        <end position="275"/>
    </location>
</feature>
<feature type="transmembrane region" description="Helical" evidence="2">
    <location>
        <begin position="129"/>
        <end position="149"/>
    </location>
</feature>
<feature type="compositionally biased region" description="Polar residues" evidence="1">
    <location>
        <begin position="46"/>
        <end position="67"/>
    </location>
</feature>
<feature type="transmembrane region" description="Helical" evidence="2">
    <location>
        <begin position="187"/>
        <end position="206"/>
    </location>
</feature>
<feature type="region of interest" description="Disordered" evidence="1">
    <location>
        <begin position="38"/>
        <end position="74"/>
    </location>
</feature>
<name>A0ABP4KUR5_9MICO</name>
<evidence type="ECO:0000256" key="2">
    <source>
        <dbReference type="SAM" id="Phobius"/>
    </source>
</evidence>